<evidence type="ECO:0000256" key="3">
    <source>
        <dbReference type="ARBA" id="ARBA00022840"/>
    </source>
</evidence>
<name>A0ABV4NUU9_9GAMM</name>
<dbReference type="EMBL" id="JBGMEK010000003">
    <property type="protein sequence ID" value="MFA0809842.1"/>
    <property type="molecule type" value="Genomic_DNA"/>
</dbReference>
<keyword evidence="2" id="KW-0547">Nucleotide-binding</keyword>
<dbReference type="PROSITE" id="PS50893">
    <property type="entry name" value="ABC_TRANSPORTER_2"/>
    <property type="match status" value="1"/>
</dbReference>
<dbReference type="PANTHER" id="PTHR19211">
    <property type="entry name" value="ATP-BINDING TRANSPORT PROTEIN-RELATED"/>
    <property type="match status" value="1"/>
</dbReference>
<gene>
    <name evidence="6" type="ORF">ACCI49_02825</name>
</gene>
<sequence length="524" mass="59217">MPAICTLENFSLAIGDTLLFNRINSELPTGITGLVAPNGWGKSTLLKALSGQTITETGRIIWSKPHFLVKQFQDIENLRVADCLKHGELYSVFYRIEQGLSAEEDLVAVADNWHLPATWKRQLKSADIQASLDTPINKLSGGQRARLTLSTAFAYPDHYLLLDESNNCLDREGREWLKNRLIQHPGGALIASHDRQLLENVNQILEINQQKLRLYGSGYSDYQHQRNAEQAVLSQRIEANRKELKKLNELKQQTLHKTTMRQHQGERRRSSQSKSLVDAQKDRAGQNLGRIKRELDRRQSQLENTQKHFQELSKKRNQKLTPQKLNIIPGFLHGTIRLHLENLCLPFGKHRAPISMTLHSGDRWHVTGGNGYGKSTLLKIIAGQLEAQAGVCQRFGSYCYLDQDLSIFNKDLSALDNLIQRFPGSRELEWRTAMGSMRLRGDMALRPIRLLSGGERLKVALLAATHGNPAADLLLLDEPENHLDLDSRQLLERALRDFPGTFLIASHDPAFIEAIGVNGQLKLE</sequence>
<dbReference type="InterPro" id="IPR050611">
    <property type="entry name" value="ABCF"/>
</dbReference>
<evidence type="ECO:0000313" key="6">
    <source>
        <dbReference type="EMBL" id="MFA0809842.1"/>
    </source>
</evidence>
<dbReference type="CDD" id="cd03221">
    <property type="entry name" value="ABCF_EF-3"/>
    <property type="match status" value="1"/>
</dbReference>
<evidence type="ECO:0000313" key="7">
    <source>
        <dbReference type="Proteomes" id="UP001569428"/>
    </source>
</evidence>
<feature type="compositionally biased region" description="Basic and acidic residues" evidence="4">
    <location>
        <begin position="291"/>
        <end position="314"/>
    </location>
</feature>
<keyword evidence="7" id="KW-1185">Reference proteome</keyword>
<dbReference type="PROSITE" id="PS00211">
    <property type="entry name" value="ABC_TRANSPORTER_1"/>
    <property type="match status" value="1"/>
</dbReference>
<feature type="region of interest" description="Disordered" evidence="4">
    <location>
        <begin position="249"/>
        <end position="316"/>
    </location>
</feature>
<dbReference type="SUPFAM" id="SSF52540">
    <property type="entry name" value="P-loop containing nucleoside triphosphate hydrolases"/>
    <property type="match status" value="2"/>
</dbReference>
<dbReference type="InterPro" id="IPR003593">
    <property type="entry name" value="AAA+_ATPase"/>
</dbReference>
<dbReference type="SMART" id="SM00382">
    <property type="entry name" value="AAA"/>
    <property type="match status" value="2"/>
</dbReference>
<dbReference type="Gene3D" id="3.40.50.300">
    <property type="entry name" value="P-loop containing nucleotide triphosphate hydrolases"/>
    <property type="match status" value="2"/>
</dbReference>
<evidence type="ECO:0000256" key="1">
    <source>
        <dbReference type="ARBA" id="ARBA00022737"/>
    </source>
</evidence>
<dbReference type="InterPro" id="IPR003439">
    <property type="entry name" value="ABC_transporter-like_ATP-bd"/>
</dbReference>
<dbReference type="Pfam" id="PF00005">
    <property type="entry name" value="ABC_tran"/>
    <property type="match status" value="2"/>
</dbReference>
<evidence type="ECO:0000256" key="4">
    <source>
        <dbReference type="SAM" id="MobiDB-lite"/>
    </source>
</evidence>
<feature type="domain" description="ABC transporter" evidence="5">
    <location>
        <begin position="5"/>
        <end position="234"/>
    </location>
</feature>
<evidence type="ECO:0000256" key="2">
    <source>
        <dbReference type="ARBA" id="ARBA00022741"/>
    </source>
</evidence>
<organism evidence="6 7">
    <name type="scientific">Microbulbifer epialgicus</name>
    <dbReference type="NCBI Taxonomy" id="393907"/>
    <lineage>
        <taxon>Bacteria</taxon>
        <taxon>Pseudomonadati</taxon>
        <taxon>Pseudomonadota</taxon>
        <taxon>Gammaproteobacteria</taxon>
        <taxon>Cellvibrionales</taxon>
        <taxon>Microbulbiferaceae</taxon>
        <taxon>Microbulbifer</taxon>
    </lineage>
</organism>
<comment type="caution">
    <text evidence="6">The sequence shown here is derived from an EMBL/GenBank/DDBJ whole genome shotgun (WGS) entry which is preliminary data.</text>
</comment>
<dbReference type="Proteomes" id="UP001569428">
    <property type="component" value="Unassembled WGS sequence"/>
</dbReference>
<reference evidence="6 7" key="1">
    <citation type="submission" date="2024-08" db="EMBL/GenBank/DDBJ databases">
        <authorList>
            <person name="Ishaq N."/>
        </authorList>
    </citation>
    <scope>NUCLEOTIDE SEQUENCE [LARGE SCALE GENOMIC DNA]</scope>
    <source>
        <strain evidence="6 7">DSM 18651</strain>
    </source>
</reference>
<protein>
    <submittedName>
        <fullName evidence="6">ATP-binding cassette domain-containing protein</fullName>
    </submittedName>
</protein>
<dbReference type="InterPro" id="IPR017871">
    <property type="entry name" value="ABC_transporter-like_CS"/>
</dbReference>
<dbReference type="InterPro" id="IPR027417">
    <property type="entry name" value="P-loop_NTPase"/>
</dbReference>
<keyword evidence="1" id="KW-0677">Repeat</keyword>
<keyword evidence="3 6" id="KW-0067">ATP-binding</keyword>
<evidence type="ECO:0000259" key="5">
    <source>
        <dbReference type="PROSITE" id="PS50893"/>
    </source>
</evidence>
<dbReference type="RefSeq" id="WP_371837457.1">
    <property type="nucleotide sequence ID" value="NZ_JBGMEK010000003.1"/>
</dbReference>
<accession>A0ABV4NUU9</accession>
<proteinExistence type="predicted"/>
<dbReference type="PANTHER" id="PTHR19211:SF6">
    <property type="entry name" value="BLL7188 PROTEIN"/>
    <property type="match status" value="1"/>
</dbReference>
<dbReference type="GO" id="GO:0005524">
    <property type="term" value="F:ATP binding"/>
    <property type="evidence" value="ECO:0007669"/>
    <property type="project" value="UniProtKB-KW"/>
</dbReference>